<dbReference type="InterPro" id="IPR003848">
    <property type="entry name" value="DUF218"/>
</dbReference>
<dbReference type="Pfam" id="PF02698">
    <property type="entry name" value="DUF218"/>
    <property type="match status" value="1"/>
</dbReference>
<reference evidence="2 3" key="1">
    <citation type="submission" date="2022-01" db="EMBL/GenBank/DDBJ databases">
        <title>Octadecabacter sp. nov., isolated from a marine alga.</title>
        <authorList>
            <person name="Jin M.S."/>
            <person name="Kim H.M."/>
            <person name="Han D.M."/>
            <person name="Jung J.J."/>
            <person name="Jeon C.O."/>
        </authorList>
    </citation>
    <scope>NUCLEOTIDE SEQUENCE [LARGE SCALE GENOMIC DNA]</scope>
    <source>
        <strain evidence="2 3">G9-8</strain>
    </source>
</reference>
<keyword evidence="3" id="KW-1185">Reference proteome</keyword>
<feature type="domain" description="DUF218" evidence="1">
    <location>
        <begin position="24"/>
        <end position="175"/>
    </location>
</feature>
<evidence type="ECO:0000313" key="3">
    <source>
        <dbReference type="Proteomes" id="UP001200557"/>
    </source>
</evidence>
<organism evidence="2 3">
    <name type="scientific">Octadecabacter dasysiphoniae</name>
    <dbReference type="NCBI Taxonomy" id="2909341"/>
    <lineage>
        <taxon>Bacteria</taxon>
        <taxon>Pseudomonadati</taxon>
        <taxon>Pseudomonadota</taxon>
        <taxon>Alphaproteobacteria</taxon>
        <taxon>Rhodobacterales</taxon>
        <taxon>Roseobacteraceae</taxon>
        <taxon>Octadecabacter</taxon>
    </lineage>
</organism>
<proteinExistence type="predicted"/>
<evidence type="ECO:0000259" key="1">
    <source>
        <dbReference type="Pfam" id="PF02698"/>
    </source>
</evidence>
<protein>
    <submittedName>
        <fullName evidence="2">YdcF family protein</fullName>
    </submittedName>
</protein>
<dbReference type="CDD" id="cd06259">
    <property type="entry name" value="YdcF-like"/>
    <property type="match status" value="1"/>
</dbReference>
<dbReference type="PANTHER" id="PTHR30336:SF4">
    <property type="entry name" value="ENVELOPE BIOGENESIS FACTOR ELYC"/>
    <property type="match status" value="1"/>
</dbReference>
<gene>
    <name evidence="2" type="ORF">L0664_06605</name>
</gene>
<dbReference type="Proteomes" id="UP001200557">
    <property type="component" value="Unassembled WGS sequence"/>
</dbReference>
<comment type="caution">
    <text evidence="2">The sequence shown here is derived from an EMBL/GenBank/DDBJ whole genome shotgun (WGS) entry which is preliminary data.</text>
</comment>
<dbReference type="InterPro" id="IPR014729">
    <property type="entry name" value="Rossmann-like_a/b/a_fold"/>
</dbReference>
<accession>A0ABS9CU19</accession>
<dbReference type="EMBL" id="JAKGAQ010000001">
    <property type="protein sequence ID" value="MCF2870732.1"/>
    <property type="molecule type" value="Genomic_DNA"/>
</dbReference>
<dbReference type="InterPro" id="IPR051599">
    <property type="entry name" value="Cell_Envelope_Assoc"/>
</dbReference>
<evidence type="ECO:0000313" key="2">
    <source>
        <dbReference type="EMBL" id="MCF2870732.1"/>
    </source>
</evidence>
<name>A0ABS9CU19_9RHOB</name>
<sequence length="201" mass="21548">MTIALLAWTFLWADNDVRNVQQADVIVCLGAGMDASGTLGPASLRRVEKCVELFDAGVAPVVVFTGGIARPNGPSSANQMAQYGQSLGLPADAVIEEGLAQSTLQNALFSLPMIAQADQLVLVTEAFHLPRSWASFRWAALELGVAAPKMTMVMSEHVRPNDDGRGINWPVLARESIAIWFNAGRATAFSVVPFATADWLH</sequence>
<dbReference type="RefSeq" id="WP_235224826.1">
    <property type="nucleotide sequence ID" value="NZ_JAKGAQ010000001.1"/>
</dbReference>
<dbReference type="PANTHER" id="PTHR30336">
    <property type="entry name" value="INNER MEMBRANE PROTEIN, PROBABLE PERMEASE"/>
    <property type="match status" value="1"/>
</dbReference>
<dbReference type="Gene3D" id="3.40.50.620">
    <property type="entry name" value="HUPs"/>
    <property type="match status" value="1"/>
</dbReference>